<dbReference type="EMBL" id="CP035033">
    <property type="protein sequence ID" value="QAB15667.1"/>
    <property type="molecule type" value="Genomic_DNA"/>
</dbReference>
<dbReference type="KEGG" id="htr:EPV75_08295"/>
<evidence type="ECO:0000256" key="1">
    <source>
        <dbReference type="SAM" id="Phobius"/>
    </source>
</evidence>
<proteinExistence type="predicted"/>
<feature type="transmembrane region" description="Helical" evidence="1">
    <location>
        <begin position="125"/>
        <end position="146"/>
    </location>
</feature>
<gene>
    <name evidence="2" type="ORF">EPV75_08295</name>
</gene>
<feature type="transmembrane region" description="Helical" evidence="1">
    <location>
        <begin position="29"/>
        <end position="50"/>
    </location>
</feature>
<dbReference type="AlphaFoldDB" id="A0A410H445"/>
<dbReference type="Proteomes" id="UP000285478">
    <property type="component" value="Chromosome"/>
</dbReference>
<organism evidence="2 3">
    <name type="scientific">Hydrogenovibrio thermophilus</name>
    <dbReference type="NCBI Taxonomy" id="265883"/>
    <lineage>
        <taxon>Bacteria</taxon>
        <taxon>Pseudomonadati</taxon>
        <taxon>Pseudomonadota</taxon>
        <taxon>Gammaproteobacteria</taxon>
        <taxon>Thiotrichales</taxon>
        <taxon>Piscirickettsiaceae</taxon>
        <taxon>Hydrogenovibrio</taxon>
    </lineage>
</organism>
<protein>
    <recommendedName>
        <fullName evidence="4">Phosphate-starvation-inducible E-like protein</fullName>
    </recommendedName>
</protein>
<name>A0A410H445_9GAMM</name>
<evidence type="ECO:0000313" key="2">
    <source>
        <dbReference type="EMBL" id="QAB15667.1"/>
    </source>
</evidence>
<keyword evidence="1" id="KW-0472">Membrane</keyword>
<sequence>MSSLYAFLKKANHFFQEDFEEQLKKSVNVLRIILTIFMIVYLAACLFSISSKLFEFLSHQGALNFPSMKILLTDALFTLIVLAIVKALFIKDSFVYALTFLEIAFVVIIRKLILLETVPEENWTLLILGVVSTAFFVLLIYIHNLIRRWRLEDRDRPGQEEEPTGIKMP</sequence>
<accession>A0A410H445</accession>
<keyword evidence="3" id="KW-1185">Reference proteome</keyword>
<reference evidence="2 3" key="1">
    <citation type="journal article" date="2018" name="Environ. Microbiol.">
        <title>Genomes of ubiquitous marine and hypersaline Hydrogenovibrio, Thiomicrorhabdus and Thiomicrospira spp. encode a diversity of mechanisms to sustain chemolithoautotrophy in heterogeneous environments.</title>
        <authorList>
            <person name="Scott K.M."/>
            <person name="Williams J."/>
            <person name="Porter C.M.B."/>
            <person name="Russel S."/>
            <person name="Harmer T.L."/>
            <person name="Paul J.H."/>
            <person name="Antonen K.M."/>
            <person name="Bridges M.K."/>
            <person name="Camper G.J."/>
            <person name="Campla C.K."/>
            <person name="Casella L.G."/>
            <person name="Chase E."/>
            <person name="Conrad J.W."/>
            <person name="Cruz M.C."/>
            <person name="Dunlap D.S."/>
            <person name="Duran L."/>
            <person name="Fahsbender E.M."/>
            <person name="Goldsmith D.B."/>
            <person name="Keeley R.F."/>
            <person name="Kondoff M.R."/>
            <person name="Kussy B.I."/>
            <person name="Lane M.K."/>
            <person name="Lawler S."/>
            <person name="Leigh B.A."/>
            <person name="Lewis C."/>
            <person name="Lostal L.M."/>
            <person name="Marking D."/>
            <person name="Mancera P.A."/>
            <person name="McClenthan E.C."/>
            <person name="McIntyre E.A."/>
            <person name="Mine J.A."/>
            <person name="Modi S."/>
            <person name="Moore B.D."/>
            <person name="Morgan W.A."/>
            <person name="Nelson K.M."/>
            <person name="Nguyen K.N."/>
            <person name="Ogburn N."/>
            <person name="Parrino D.G."/>
            <person name="Pedapudi A.D."/>
            <person name="Pelham R.P."/>
            <person name="Preece A.M."/>
            <person name="Rampersad E.A."/>
            <person name="Richardson J.C."/>
            <person name="Rodgers C.M."/>
            <person name="Schaffer B.L."/>
            <person name="Sheridan N.E."/>
            <person name="Solone M.R."/>
            <person name="Staley Z.R."/>
            <person name="Tabuchi M."/>
            <person name="Waide R.J."/>
            <person name="Wanjugi P.W."/>
            <person name="Young S."/>
            <person name="Clum A."/>
            <person name="Daum C."/>
            <person name="Huntemann M."/>
            <person name="Ivanova N."/>
            <person name="Kyrpides N."/>
            <person name="Mikhailova N."/>
            <person name="Palaniappan K."/>
            <person name="Pillay M."/>
            <person name="Reddy T.B.K."/>
            <person name="Shapiro N."/>
            <person name="Stamatis D."/>
            <person name="Varghese N."/>
            <person name="Woyke T."/>
            <person name="Boden R."/>
            <person name="Freyermuth S.K."/>
            <person name="Kerfeld C.A."/>
        </authorList>
    </citation>
    <scope>NUCLEOTIDE SEQUENCE [LARGE SCALE GENOMIC DNA]</scope>
    <source>
        <strain evidence="2 3">JR-2</strain>
    </source>
</reference>
<dbReference type="RefSeq" id="WP_051673384.1">
    <property type="nucleotide sequence ID" value="NZ_CP035033.1"/>
</dbReference>
<feature type="transmembrane region" description="Helical" evidence="1">
    <location>
        <begin position="70"/>
        <end position="89"/>
    </location>
</feature>
<keyword evidence="1" id="KW-1133">Transmembrane helix</keyword>
<evidence type="ECO:0000313" key="3">
    <source>
        <dbReference type="Proteomes" id="UP000285478"/>
    </source>
</evidence>
<keyword evidence="1" id="KW-0812">Transmembrane</keyword>
<feature type="transmembrane region" description="Helical" evidence="1">
    <location>
        <begin position="94"/>
        <end position="113"/>
    </location>
</feature>
<evidence type="ECO:0008006" key="4">
    <source>
        <dbReference type="Google" id="ProtNLM"/>
    </source>
</evidence>